<evidence type="ECO:0000313" key="1">
    <source>
        <dbReference type="EMBL" id="KAK4778882.1"/>
    </source>
</evidence>
<organism evidence="1 2">
    <name type="scientific">Trapa natans</name>
    <name type="common">Water chestnut</name>
    <dbReference type="NCBI Taxonomy" id="22666"/>
    <lineage>
        <taxon>Eukaryota</taxon>
        <taxon>Viridiplantae</taxon>
        <taxon>Streptophyta</taxon>
        <taxon>Embryophyta</taxon>
        <taxon>Tracheophyta</taxon>
        <taxon>Spermatophyta</taxon>
        <taxon>Magnoliopsida</taxon>
        <taxon>eudicotyledons</taxon>
        <taxon>Gunneridae</taxon>
        <taxon>Pentapetalae</taxon>
        <taxon>rosids</taxon>
        <taxon>malvids</taxon>
        <taxon>Myrtales</taxon>
        <taxon>Lythraceae</taxon>
        <taxon>Trapa</taxon>
    </lineage>
</organism>
<keyword evidence="2" id="KW-1185">Reference proteome</keyword>
<dbReference type="Proteomes" id="UP001346149">
    <property type="component" value="Unassembled WGS sequence"/>
</dbReference>
<dbReference type="PANTHER" id="PTHR46226">
    <property type="entry name" value="CRAL-TRIO DOMAIN-CONTAINING PROTEIN"/>
    <property type="match status" value="1"/>
</dbReference>
<sequence>MTDNVTSDDCFSFDHNFHQQLYNYIKQKALLLNWPVIKQGSVLVTFAEPELEETKIDQTIESEFHRLGDFKGGIMSMTRGLKEVEHLFQPVPLARESNFHGAI</sequence>
<reference evidence="1 2" key="1">
    <citation type="journal article" date="2023" name="Hortic Res">
        <title>Pangenome of water caltrop reveals structural variations and asymmetric subgenome divergence after allopolyploidization.</title>
        <authorList>
            <person name="Zhang X."/>
            <person name="Chen Y."/>
            <person name="Wang L."/>
            <person name="Yuan Y."/>
            <person name="Fang M."/>
            <person name="Shi L."/>
            <person name="Lu R."/>
            <person name="Comes H.P."/>
            <person name="Ma Y."/>
            <person name="Chen Y."/>
            <person name="Huang G."/>
            <person name="Zhou Y."/>
            <person name="Zheng Z."/>
            <person name="Qiu Y."/>
        </authorList>
    </citation>
    <scope>NUCLEOTIDE SEQUENCE [LARGE SCALE GENOMIC DNA]</scope>
    <source>
        <strain evidence="1">F231</strain>
    </source>
</reference>
<dbReference type="EMBL" id="JAXQNO010000017">
    <property type="protein sequence ID" value="KAK4778882.1"/>
    <property type="molecule type" value="Genomic_DNA"/>
</dbReference>
<evidence type="ECO:0000313" key="2">
    <source>
        <dbReference type="Proteomes" id="UP001346149"/>
    </source>
</evidence>
<protein>
    <submittedName>
        <fullName evidence="1">Uncharacterized protein</fullName>
    </submittedName>
</protein>
<name>A0AAN7LDY8_TRANT</name>
<gene>
    <name evidence="1" type="ORF">SAY86_006410</name>
</gene>
<comment type="caution">
    <text evidence="1">The sequence shown here is derived from an EMBL/GenBank/DDBJ whole genome shotgun (WGS) entry which is preliminary data.</text>
</comment>
<dbReference type="AlphaFoldDB" id="A0AAN7LDY8"/>
<accession>A0AAN7LDY8</accession>
<dbReference type="PANTHER" id="PTHR46226:SF5">
    <property type="entry name" value="PHOSPHATIDYLINOSITOL_PHOSPHATIDYLCHOLINE TRANSFER PROTEIN SFH2"/>
    <property type="match status" value="1"/>
</dbReference>
<proteinExistence type="predicted"/>